<feature type="chain" id="PRO_5016393674" description="Antifreeze protein" evidence="1">
    <location>
        <begin position="26"/>
        <end position="115"/>
    </location>
</feature>
<accession>A0A318SX43</accession>
<keyword evidence="1" id="KW-0732">Signal</keyword>
<sequence>MSRISLKSLAVTAGLGLAVAFSAGAAANAAPAVPAAPAVATSGAKFIQVDHRWGHHGYRPARACSADHAALKAERMGFRRVSVNVRRDTIRVSGWRKGFRSSVLFARAPGCPVIR</sequence>
<proteinExistence type="predicted"/>
<organism evidence="2 3">
    <name type="scientific">Phyllobacterium leguminum</name>
    <dbReference type="NCBI Taxonomy" id="314237"/>
    <lineage>
        <taxon>Bacteria</taxon>
        <taxon>Pseudomonadati</taxon>
        <taxon>Pseudomonadota</taxon>
        <taxon>Alphaproteobacteria</taxon>
        <taxon>Hyphomicrobiales</taxon>
        <taxon>Phyllobacteriaceae</taxon>
        <taxon>Phyllobacterium</taxon>
    </lineage>
</organism>
<dbReference type="AlphaFoldDB" id="A0A318SX43"/>
<dbReference type="EMBL" id="QJTF01000023">
    <property type="protein sequence ID" value="PYE86551.1"/>
    <property type="molecule type" value="Genomic_DNA"/>
</dbReference>
<feature type="signal peptide" evidence="1">
    <location>
        <begin position="1"/>
        <end position="25"/>
    </location>
</feature>
<dbReference type="RefSeq" id="WP_110753943.1">
    <property type="nucleotide sequence ID" value="NZ_QJTF01000023.1"/>
</dbReference>
<keyword evidence="3" id="KW-1185">Reference proteome</keyword>
<comment type="caution">
    <text evidence="2">The sequence shown here is derived from an EMBL/GenBank/DDBJ whole genome shotgun (WGS) entry which is preliminary data.</text>
</comment>
<evidence type="ECO:0000313" key="2">
    <source>
        <dbReference type="EMBL" id="PYE86551.1"/>
    </source>
</evidence>
<evidence type="ECO:0000313" key="3">
    <source>
        <dbReference type="Proteomes" id="UP000247454"/>
    </source>
</evidence>
<dbReference type="OrthoDB" id="8453806at2"/>
<evidence type="ECO:0000256" key="1">
    <source>
        <dbReference type="SAM" id="SignalP"/>
    </source>
</evidence>
<name>A0A318SX43_9HYPH</name>
<protein>
    <recommendedName>
        <fullName evidence="4">Antifreeze protein</fullName>
    </recommendedName>
</protein>
<evidence type="ECO:0008006" key="4">
    <source>
        <dbReference type="Google" id="ProtNLM"/>
    </source>
</evidence>
<dbReference type="Proteomes" id="UP000247454">
    <property type="component" value="Unassembled WGS sequence"/>
</dbReference>
<gene>
    <name evidence="2" type="ORF">C7477_12342</name>
</gene>
<reference evidence="2 3" key="1">
    <citation type="submission" date="2018-06" db="EMBL/GenBank/DDBJ databases">
        <title>Genomic Encyclopedia of Type Strains, Phase III (KMG-III): the genomes of soil and plant-associated and newly described type strains.</title>
        <authorList>
            <person name="Whitman W."/>
        </authorList>
    </citation>
    <scope>NUCLEOTIDE SEQUENCE [LARGE SCALE GENOMIC DNA]</scope>
    <source>
        <strain evidence="2 3">ORS 1419</strain>
    </source>
</reference>